<dbReference type="Proteomes" id="UP001056120">
    <property type="component" value="Linkage Group LG01"/>
</dbReference>
<keyword evidence="2" id="KW-1185">Reference proteome</keyword>
<accession>A0ACB9KC41</accession>
<evidence type="ECO:0000313" key="1">
    <source>
        <dbReference type="EMBL" id="KAI3829851.1"/>
    </source>
</evidence>
<reference evidence="2" key="1">
    <citation type="journal article" date="2022" name="Mol. Ecol. Resour.">
        <title>The genomes of chicory, endive, great burdock and yacon provide insights into Asteraceae palaeo-polyploidization history and plant inulin production.</title>
        <authorList>
            <person name="Fan W."/>
            <person name="Wang S."/>
            <person name="Wang H."/>
            <person name="Wang A."/>
            <person name="Jiang F."/>
            <person name="Liu H."/>
            <person name="Zhao H."/>
            <person name="Xu D."/>
            <person name="Zhang Y."/>
        </authorList>
    </citation>
    <scope>NUCLEOTIDE SEQUENCE [LARGE SCALE GENOMIC DNA]</scope>
    <source>
        <strain evidence="2">cv. Yunnan</strain>
    </source>
</reference>
<evidence type="ECO:0000313" key="2">
    <source>
        <dbReference type="Proteomes" id="UP001056120"/>
    </source>
</evidence>
<reference evidence="1 2" key="2">
    <citation type="journal article" date="2022" name="Mol. Ecol. Resour.">
        <title>The genomes of chicory, endive, great burdock and yacon provide insights into Asteraceae paleo-polyploidization history and plant inulin production.</title>
        <authorList>
            <person name="Fan W."/>
            <person name="Wang S."/>
            <person name="Wang H."/>
            <person name="Wang A."/>
            <person name="Jiang F."/>
            <person name="Liu H."/>
            <person name="Zhao H."/>
            <person name="Xu D."/>
            <person name="Zhang Y."/>
        </authorList>
    </citation>
    <scope>NUCLEOTIDE SEQUENCE [LARGE SCALE GENOMIC DNA]</scope>
    <source>
        <strain evidence="2">cv. Yunnan</strain>
        <tissue evidence="1">Leaves</tissue>
    </source>
</reference>
<comment type="caution">
    <text evidence="1">The sequence shown here is derived from an EMBL/GenBank/DDBJ whole genome shotgun (WGS) entry which is preliminary data.</text>
</comment>
<dbReference type="EMBL" id="CM042018">
    <property type="protein sequence ID" value="KAI3829851.1"/>
    <property type="molecule type" value="Genomic_DNA"/>
</dbReference>
<protein>
    <submittedName>
        <fullName evidence="1">Uncharacterized protein</fullName>
    </submittedName>
</protein>
<organism evidence="1 2">
    <name type="scientific">Smallanthus sonchifolius</name>
    <dbReference type="NCBI Taxonomy" id="185202"/>
    <lineage>
        <taxon>Eukaryota</taxon>
        <taxon>Viridiplantae</taxon>
        <taxon>Streptophyta</taxon>
        <taxon>Embryophyta</taxon>
        <taxon>Tracheophyta</taxon>
        <taxon>Spermatophyta</taxon>
        <taxon>Magnoliopsida</taxon>
        <taxon>eudicotyledons</taxon>
        <taxon>Gunneridae</taxon>
        <taxon>Pentapetalae</taxon>
        <taxon>asterids</taxon>
        <taxon>campanulids</taxon>
        <taxon>Asterales</taxon>
        <taxon>Asteraceae</taxon>
        <taxon>Asteroideae</taxon>
        <taxon>Heliantheae alliance</taxon>
        <taxon>Millerieae</taxon>
        <taxon>Smallanthus</taxon>
    </lineage>
</organism>
<proteinExistence type="predicted"/>
<gene>
    <name evidence="1" type="ORF">L1987_03980</name>
</gene>
<name>A0ACB9KC41_9ASTR</name>
<sequence>MDAWIALSQTRRHPFPFFFHFLESYRYERADLKQTTVLPSTPPSSRESLCGFFFGMEQPHSSNNLPLNRNRRRFSVTGMSSAAEQAEQLKKGGCKSNSNNDDVELYEFFQVCLMMGF</sequence>